<name>A0A6G7Y5Q2_9ACTN</name>
<dbReference type="Proteomes" id="UP000501058">
    <property type="component" value="Chromosome"/>
</dbReference>
<reference evidence="2 3" key="1">
    <citation type="submission" date="2020-03" db="EMBL/GenBank/DDBJ databases">
        <title>Propioniciclava sp. nov., isolated from Hydrophilus acuminatus.</title>
        <authorList>
            <person name="Hyun D.-W."/>
            <person name="Bae J.-W."/>
        </authorList>
    </citation>
    <scope>NUCLEOTIDE SEQUENCE [LARGE SCALE GENOMIC DNA]</scope>
    <source>
        <strain evidence="2 3">HDW11</strain>
    </source>
</reference>
<dbReference type="Gene3D" id="3.30.360.10">
    <property type="entry name" value="Dihydrodipicolinate Reductase, domain 2"/>
    <property type="match status" value="1"/>
</dbReference>
<dbReference type="AlphaFoldDB" id="A0A6G7Y5Q2"/>
<protein>
    <submittedName>
        <fullName evidence="2">Gfo/Idh/MocA family oxidoreductase</fullName>
    </submittedName>
</protein>
<dbReference type="Pfam" id="PF01408">
    <property type="entry name" value="GFO_IDH_MocA"/>
    <property type="match status" value="1"/>
</dbReference>
<evidence type="ECO:0000313" key="3">
    <source>
        <dbReference type="Proteomes" id="UP000501058"/>
    </source>
</evidence>
<proteinExistence type="predicted"/>
<dbReference type="InterPro" id="IPR036291">
    <property type="entry name" value="NAD(P)-bd_dom_sf"/>
</dbReference>
<dbReference type="SUPFAM" id="SSF55347">
    <property type="entry name" value="Glyceraldehyde-3-phosphate dehydrogenase-like, C-terminal domain"/>
    <property type="match status" value="1"/>
</dbReference>
<keyword evidence="3" id="KW-1185">Reference proteome</keyword>
<evidence type="ECO:0000313" key="2">
    <source>
        <dbReference type="EMBL" id="QIK71947.1"/>
    </source>
</evidence>
<dbReference type="InterPro" id="IPR000683">
    <property type="entry name" value="Gfo/Idh/MocA-like_OxRdtase_N"/>
</dbReference>
<feature type="domain" description="Gfo/Idh/MocA-like oxidoreductase N-terminal" evidence="1">
    <location>
        <begin position="2"/>
        <end position="114"/>
    </location>
</feature>
<dbReference type="PANTHER" id="PTHR43054">
    <property type="match status" value="1"/>
</dbReference>
<dbReference type="RefSeq" id="WP_166232830.1">
    <property type="nucleotide sequence ID" value="NZ_CP049865.1"/>
</dbReference>
<evidence type="ECO:0000259" key="1">
    <source>
        <dbReference type="Pfam" id="PF01408"/>
    </source>
</evidence>
<dbReference type="PANTHER" id="PTHR43054:SF1">
    <property type="entry name" value="SCYLLO-INOSITOL 2-DEHYDROGENASE (NADP(+)) IOLU"/>
    <property type="match status" value="1"/>
</dbReference>
<accession>A0A6G7Y5Q2</accession>
<sequence>MLRFGVIGTNFISDWFVGACAGRADVTAVYSRNPDTAKAFASRHGIEKATTKLDEMIAAVDAVYVASPIRAHHQQALTALRAGRHVLVEKTMAGSAKQVGEIQAAAMASGLVAMEAVRNLHTPAYQAIKDALPRLGTLRQADLVKEQYSSRYDAFKAGEVLNAFDPALDNSAIADIGVYPLQPALDLFGVGPIATHGSSVLLDNGFEAAGSLVLGYPDRVATVSWSKITAGVTPSVILGEDGALTIDDIAETSRVTFTPRSGDAEVLFDRAPVSPGETMAGEIESFLAQVDAGASDQHLAALTLASRRIMDAQLAQYHPMPDER</sequence>
<dbReference type="KEGG" id="prv:G7070_06275"/>
<gene>
    <name evidence="2" type="ORF">G7070_06275</name>
</gene>
<dbReference type="GO" id="GO:0000166">
    <property type="term" value="F:nucleotide binding"/>
    <property type="evidence" value="ECO:0007669"/>
    <property type="project" value="InterPro"/>
</dbReference>
<dbReference type="SUPFAM" id="SSF51735">
    <property type="entry name" value="NAD(P)-binding Rossmann-fold domains"/>
    <property type="match status" value="1"/>
</dbReference>
<dbReference type="EMBL" id="CP049865">
    <property type="protein sequence ID" value="QIK71947.1"/>
    <property type="molecule type" value="Genomic_DNA"/>
</dbReference>
<organism evidence="2 3">
    <name type="scientific">Propioniciclava coleopterorum</name>
    <dbReference type="NCBI Taxonomy" id="2714937"/>
    <lineage>
        <taxon>Bacteria</taxon>
        <taxon>Bacillati</taxon>
        <taxon>Actinomycetota</taxon>
        <taxon>Actinomycetes</taxon>
        <taxon>Propionibacteriales</taxon>
        <taxon>Propionibacteriaceae</taxon>
        <taxon>Propioniciclava</taxon>
    </lineage>
</organism>
<dbReference type="Gene3D" id="3.40.50.720">
    <property type="entry name" value="NAD(P)-binding Rossmann-like Domain"/>
    <property type="match status" value="1"/>
</dbReference>